<organism evidence="1 2">
    <name type="scientific">Arthrobacter phage Adaia</name>
    <dbReference type="NCBI Taxonomy" id="2419945"/>
    <lineage>
        <taxon>Viruses</taxon>
        <taxon>Duplodnaviria</taxon>
        <taxon>Heunggongvirae</taxon>
        <taxon>Uroviricota</taxon>
        <taxon>Caudoviricetes</taxon>
        <taxon>Adaiavirus</taxon>
        <taxon>Adaiavirus adaia</taxon>
    </lineage>
</organism>
<dbReference type="KEGG" id="vg:77924935"/>
<dbReference type="EMBL" id="MH834594">
    <property type="protein sequence ID" value="AYN56790.1"/>
    <property type="molecule type" value="Genomic_DNA"/>
</dbReference>
<name>A0A3G2KCZ7_9CAUD</name>
<evidence type="ECO:0000313" key="2">
    <source>
        <dbReference type="Proteomes" id="UP000268902"/>
    </source>
</evidence>
<sequence>MSENQASLFDIPADNSRSEPAMLTAAKTYIKSLESQKLLKPDHILTVQAIYALAEAIGKAAAKGQASAMSFASKELREYMGLLPQPVSMDSFTEFMDKMTKAGNDRKNDDIYA</sequence>
<evidence type="ECO:0000313" key="1">
    <source>
        <dbReference type="EMBL" id="AYN56790.1"/>
    </source>
</evidence>
<gene>
    <name evidence="1" type="primary">1</name>
    <name evidence="1" type="ORF">PBI_ADAIA_1</name>
</gene>
<dbReference type="RefSeq" id="YP_010649357.1">
    <property type="nucleotide sequence ID" value="NC_070766.1"/>
</dbReference>
<dbReference type="GeneID" id="77924935"/>
<protein>
    <submittedName>
        <fullName evidence="1">Uncharacterized protein</fullName>
    </submittedName>
</protein>
<reference evidence="1 2" key="1">
    <citation type="submission" date="2018-09" db="EMBL/GenBank/DDBJ databases">
        <authorList>
            <person name="Fryberger R.B."/>
            <person name="Stoner T.H."/>
            <person name="Garlena R.A."/>
            <person name="Russell D.A."/>
            <person name="Pope W.H."/>
            <person name="Jacobs-Sera D."/>
            <person name="Hatfull G.F."/>
        </authorList>
    </citation>
    <scope>NUCLEOTIDE SEQUENCE [LARGE SCALE GENOMIC DNA]</scope>
</reference>
<keyword evidence="2" id="KW-1185">Reference proteome</keyword>
<proteinExistence type="predicted"/>
<dbReference type="Proteomes" id="UP000268902">
    <property type="component" value="Segment"/>
</dbReference>
<accession>A0A3G2KCZ7</accession>